<keyword evidence="1" id="KW-0812">Transmembrane</keyword>
<reference evidence="2" key="1">
    <citation type="journal article" date="2014" name="Int. J. Syst. Evol. Microbiol.">
        <title>Complete genome sequence of Corynebacterium casei LMG S-19264T (=DSM 44701T), isolated from a smear-ripened cheese.</title>
        <authorList>
            <consortium name="US DOE Joint Genome Institute (JGI-PGF)"/>
            <person name="Walter F."/>
            <person name="Albersmeier A."/>
            <person name="Kalinowski J."/>
            <person name="Ruckert C."/>
        </authorList>
    </citation>
    <scope>NUCLEOTIDE SEQUENCE</scope>
    <source>
        <strain evidence="2">CGMCC 1.16067</strain>
    </source>
</reference>
<protein>
    <submittedName>
        <fullName evidence="2">Uncharacterized protein</fullName>
    </submittedName>
</protein>
<feature type="transmembrane region" description="Helical" evidence="1">
    <location>
        <begin position="31"/>
        <end position="52"/>
    </location>
</feature>
<keyword evidence="3" id="KW-1185">Reference proteome</keyword>
<gene>
    <name evidence="2" type="ORF">GCM10011519_27900</name>
</gene>
<evidence type="ECO:0000313" key="3">
    <source>
        <dbReference type="Proteomes" id="UP000649179"/>
    </source>
</evidence>
<comment type="caution">
    <text evidence="2">The sequence shown here is derived from an EMBL/GenBank/DDBJ whole genome shotgun (WGS) entry which is preliminary data.</text>
</comment>
<dbReference type="Proteomes" id="UP000649179">
    <property type="component" value="Unassembled WGS sequence"/>
</dbReference>
<organism evidence="2 3">
    <name type="scientific">Marmoricola endophyticus</name>
    <dbReference type="NCBI Taxonomy" id="2040280"/>
    <lineage>
        <taxon>Bacteria</taxon>
        <taxon>Bacillati</taxon>
        <taxon>Actinomycetota</taxon>
        <taxon>Actinomycetes</taxon>
        <taxon>Propionibacteriales</taxon>
        <taxon>Nocardioidaceae</taxon>
        <taxon>Marmoricola</taxon>
    </lineage>
</organism>
<evidence type="ECO:0000256" key="1">
    <source>
        <dbReference type="SAM" id="Phobius"/>
    </source>
</evidence>
<keyword evidence="1" id="KW-1133">Transmembrane helix</keyword>
<keyword evidence="1" id="KW-0472">Membrane</keyword>
<reference evidence="2" key="2">
    <citation type="submission" date="2020-09" db="EMBL/GenBank/DDBJ databases">
        <authorList>
            <person name="Sun Q."/>
            <person name="Zhou Y."/>
        </authorList>
    </citation>
    <scope>NUCLEOTIDE SEQUENCE</scope>
    <source>
        <strain evidence="2">CGMCC 1.16067</strain>
    </source>
</reference>
<evidence type="ECO:0000313" key="2">
    <source>
        <dbReference type="EMBL" id="GGF52347.1"/>
    </source>
</evidence>
<accession>A0A917BMW8</accession>
<sequence>MLPIGCGGTPWLRTLLHVTELPPLLPSVPEIVASLLVVLDTALVLAVVGLALTGRLGRLGAAGWFLVLFLPVLGPLLVLAAGRRRTPV</sequence>
<dbReference type="EMBL" id="BMKQ01000001">
    <property type="protein sequence ID" value="GGF52347.1"/>
    <property type="molecule type" value="Genomic_DNA"/>
</dbReference>
<proteinExistence type="predicted"/>
<dbReference type="AlphaFoldDB" id="A0A917BMW8"/>
<name>A0A917BMW8_9ACTN</name>
<feature type="transmembrane region" description="Helical" evidence="1">
    <location>
        <begin position="59"/>
        <end position="82"/>
    </location>
</feature>